<dbReference type="SUPFAM" id="SSF52540">
    <property type="entry name" value="P-loop containing nucleoside triphosphate hydrolases"/>
    <property type="match status" value="1"/>
</dbReference>
<proteinExistence type="predicted"/>
<dbReference type="Pfam" id="PF12696">
    <property type="entry name" value="TraG-D_C"/>
    <property type="match status" value="1"/>
</dbReference>
<dbReference type="InterPro" id="IPR032689">
    <property type="entry name" value="TraG-D_C"/>
</dbReference>
<protein>
    <recommendedName>
        <fullName evidence="2">TraD/TraG TraM recognition site domain-containing protein</fullName>
    </recommendedName>
</protein>
<keyword evidence="4" id="KW-1185">Reference proteome</keyword>
<reference evidence="4" key="1">
    <citation type="submission" date="2017-06" db="EMBL/GenBank/DDBJ databases">
        <title>Genome analysis of Fimbriiglobus ruber SP5, the first member of the order Planctomycetales with confirmed chitinolytic capability.</title>
        <authorList>
            <person name="Ravin N.V."/>
            <person name="Rakitin A.L."/>
            <person name="Ivanova A.A."/>
            <person name="Beletsky A.V."/>
            <person name="Kulichevskaya I.S."/>
            <person name="Mardanov A.V."/>
            <person name="Dedysh S.N."/>
        </authorList>
    </citation>
    <scope>NUCLEOTIDE SEQUENCE [LARGE SCALE GENOMIC DNA]</scope>
    <source>
        <strain evidence="4">SP5</strain>
    </source>
</reference>
<accession>A0A225DCA4</accession>
<dbReference type="OrthoDB" id="248502at2"/>
<gene>
    <name evidence="3" type="ORF">FRUB_09768</name>
</gene>
<evidence type="ECO:0000313" key="3">
    <source>
        <dbReference type="EMBL" id="OWK34926.1"/>
    </source>
</evidence>
<name>A0A225DCA4_9BACT</name>
<dbReference type="InterPro" id="IPR027417">
    <property type="entry name" value="P-loop_NTPase"/>
</dbReference>
<evidence type="ECO:0000256" key="1">
    <source>
        <dbReference type="SAM" id="Phobius"/>
    </source>
</evidence>
<evidence type="ECO:0000259" key="2">
    <source>
        <dbReference type="Pfam" id="PF12696"/>
    </source>
</evidence>
<keyword evidence="1" id="KW-0472">Membrane</keyword>
<dbReference type="Gene3D" id="3.40.50.300">
    <property type="entry name" value="P-loop containing nucleotide triphosphate hydrolases"/>
    <property type="match status" value="1"/>
</dbReference>
<evidence type="ECO:0000313" key="4">
    <source>
        <dbReference type="Proteomes" id="UP000214646"/>
    </source>
</evidence>
<feature type="transmembrane region" description="Helical" evidence="1">
    <location>
        <begin position="29"/>
        <end position="47"/>
    </location>
</feature>
<comment type="caution">
    <text evidence="3">The sequence shown here is derived from an EMBL/GenBank/DDBJ whole genome shotgun (WGS) entry which is preliminary data.</text>
</comment>
<dbReference type="Proteomes" id="UP000214646">
    <property type="component" value="Unassembled WGS sequence"/>
</dbReference>
<feature type="domain" description="TraD/TraG TraM recognition site" evidence="2">
    <location>
        <begin position="365"/>
        <end position="487"/>
    </location>
</feature>
<dbReference type="AlphaFoldDB" id="A0A225DCA4"/>
<organism evidence="3 4">
    <name type="scientific">Fimbriiglobus ruber</name>
    <dbReference type="NCBI Taxonomy" id="1908690"/>
    <lineage>
        <taxon>Bacteria</taxon>
        <taxon>Pseudomonadati</taxon>
        <taxon>Planctomycetota</taxon>
        <taxon>Planctomycetia</taxon>
        <taxon>Gemmatales</taxon>
        <taxon>Gemmataceae</taxon>
        <taxon>Fimbriiglobus</taxon>
    </lineage>
</organism>
<keyword evidence="1" id="KW-1133">Transmembrane helix</keyword>
<dbReference type="RefSeq" id="WP_088260146.1">
    <property type="nucleotide sequence ID" value="NZ_NIDE01000019.1"/>
</dbReference>
<keyword evidence="1" id="KW-0812">Transmembrane</keyword>
<dbReference type="EMBL" id="NIDE01000019">
    <property type="protein sequence ID" value="OWK34926.1"/>
    <property type="molecule type" value="Genomic_DNA"/>
</dbReference>
<sequence>MRSAICVLLGVMAEGIALALYAHDRGGDRAFAGLFGLCGVGFLALALRRTNRQNRTTGAGLLDKVLLRWGADTFTLRDLLSGGVAVFGASGSGKTSSTGRALAKAILRHRKGGGLILAAKPEDRAMWEGWFRAAGRSRDLLILDGKTPLRLNFIDCARRLGWDARETAKMLMIMGESLNARDARREDSGFWEKQQFRMIYYACLIINLAYDKLSATDIHRFITASAKSAAELRTPEFAQGFHATTIQHAQARARTDRDKHDLSQAITYYLNELVNLSDRTRSSIETGVFGLLDTYCTGKVHDLIGTTTNITPDVMLDGKFILVDLPPSETGEFGLIVGGGLKYLTQRMVLKREVGEGDGFHVTWCDEAQLFITSFDHEYLAQSRSHYGCMVYLTQSLHSYYGALPGESGKSQTQAILSNFKVKVAHALGDSDSAAYFSSLVGKERQTFPGGSLGQSRGSYDEMFGASRFTGSFSEQVTDILQPNNLMSNMRTGGPDHCFLCDVFLFRSGVPFSTGRNFLRVAFSQKD</sequence>